<evidence type="ECO:0000256" key="3">
    <source>
        <dbReference type="ARBA" id="ARBA00022801"/>
    </source>
</evidence>
<evidence type="ECO:0000256" key="4">
    <source>
        <dbReference type="ARBA" id="ARBA00022989"/>
    </source>
</evidence>
<gene>
    <name evidence="7" type="ORF">AQS8620_02599</name>
</gene>
<name>A0A1Y5T9N3_9RHOB</name>
<dbReference type="Proteomes" id="UP000193862">
    <property type="component" value="Unassembled WGS sequence"/>
</dbReference>
<feature type="transmembrane region" description="Helical" evidence="6">
    <location>
        <begin position="70"/>
        <end position="90"/>
    </location>
</feature>
<dbReference type="RefSeq" id="WP_085837322.1">
    <property type="nucleotide sequence ID" value="NZ_FWFS01000010.1"/>
</dbReference>
<reference evidence="7 8" key="1">
    <citation type="submission" date="2017-03" db="EMBL/GenBank/DDBJ databases">
        <authorList>
            <person name="Afonso C.L."/>
            <person name="Miller P.J."/>
            <person name="Scott M.A."/>
            <person name="Spackman E."/>
            <person name="Goraichik I."/>
            <person name="Dimitrov K.M."/>
            <person name="Suarez D.L."/>
            <person name="Swayne D.E."/>
        </authorList>
    </citation>
    <scope>NUCLEOTIDE SEQUENCE [LARGE SCALE GENOMIC DNA]</scope>
    <source>
        <strain evidence="7 8">CECT 8620</strain>
    </source>
</reference>
<keyword evidence="4 6" id="KW-1133">Transmembrane helix</keyword>
<comment type="subcellular location">
    <subcellularLocation>
        <location evidence="1">Membrane</location>
        <topology evidence="1">Multi-pass membrane protein</topology>
    </subcellularLocation>
</comment>
<sequence>MNWTSQVDEYCERIDFTFWSEPLNALTNLAFILAAVLVWRQARGKGRLLTAVLFVIGCGSFAFHTFATRWASMADVLPILAFILCYLFAANRDFLGLSNVKATLATLAFFPFAALTVPLFSMLPIGASAGYAPVPVLLLGYAFVLRRSAPQTARGLTIGAALLLISLTFRTLDGPLCANWPSGTHFLWHILNATLLGWLILVHARQQSASNT</sequence>
<feature type="transmembrane region" description="Helical" evidence="6">
    <location>
        <begin position="22"/>
        <end position="39"/>
    </location>
</feature>
<evidence type="ECO:0000256" key="5">
    <source>
        <dbReference type="ARBA" id="ARBA00023136"/>
    </source>
</evidence>
<dbReference type="GO" id="GO:0006672">
    <property type="term" value="P:ceramide metabolic process"/>
    <property type="evidence" value="ECO:0007669"/>
    <property type="project" value="InterPro"/>
</dbReference>
<keyword evidence="8" id="KW-1185">Reference proteome</keyword>
<evidence type="ECO:0000256" key="6">
    <source>
        <dbReference type="SAM" id="Phobius"/>
    </source>
</evidence>
<dbReference type="GO" id="GO:0016811">
    <property type="term" value="F:hydrolase activity, acting on carbon-nitrogen (but not peptide) bonds, in linear amides"/>
    <property type="evidence" value="ECO:0007669"/>
    <property type="project" value="InterPro"/>
</dbReference>
<dbReference type="InterPro" id="IPR008901">
    <property type="entry name" value="ACER"/>
</dbReference>
<keyword evidence="3" id="KW-0378">Hydrolase</keyword>
<protein>
    <submittedName>
        <fullName evidence="7">Ceramidase</fullName>
    </submittedName>
</protein>
<dbReference type="EMBL" id="FWFS01000010">
    <property type="protein sequence ID" value="SLN58800.1"/>
    <property type="molecule type" value="Genomic_DNA"/>
</dbReference>
<evidence type="ECO:0000313" key="7">
    <source>
        <dbReference type="EMBL" id="SLN58800.1"/>
    </source>
</evidence>
<evidence type="ECO:0000256" key="1">
    <source>
        <dbReference type="ARBA" id="ARBA00004141"/>
    </source>
</evidence>
<feature type="transmembrane region" description="Helical" evidence="6">
    <location>
        <begin position="129"/>
        <end position="145"/>
    </location>
</feature>
<feature type="transmembrane region" description="Helical" evidence="6">
    <location>
        <begin position="186"/>
        <end position="204"/>
    </location>
</feature>
<proteinExistence type="predicted"/>
<dbReference type="Pfam" id="PF05875">
    <property type="entry name" value="Ceramidase"/>
    <property type="match status" value="1"/>
</dbReference>
<dbReference type="AlphaFoldDB" id="A0A1Y5T9N3"/>
<dbReference type="GO" id="GO:0016020">
    <property type="term" value="C:membrane"/>
    <property type="evidence" value="ECO:0007669"/>
    <property type="project" value="UniProtKB-SubCell"/>
</dbReference>
<accession>A0A1Y5T9N3</accession>
<keyword evidence="5 6" id="KW-0472">Membrane</keyword>
<evidence type="ECO:0000313" key="8">
    <source>
        <dbReference type="Proteomes" id="UP000193862"/>
    </source>
</evidence>
<dbReference type="OrthoDB" id="277121at2"/>
<evidence type="ECO:0000256" key="2">
    <source>
        <dbReference type="ARBA" id="ARBA00022692"/>
    </source>
</evidence>
<keyword evidence="2 6" id="KW-0812">Transmembrane</keyword>
<feature type="transmembrane region" description="Helical" evidence="6">
    <location>
        <begin position="152"/>
        <end position="171"/>
    </location>
</feature>
<feature type="transmembrane region" description="Helical" evidence="6">
    <location>
        <begin position="46"/>
        <end position="64"/>
    </location>
</feature>
<organism evidence="7 8">
    <name type="scientific">Aquimixticola soesokkakensis</name>
    <dbReference type="NCBI Taxonomy" id="1519096"/>
    <lineage>
        <taxon>Bacteria</taxon>
        <taxon>Pseudomonadati</taxon>
        <taxon>Pseudomonadota</taxon>
        <taxon>Alphaproteobacteria</taxon>
        <taxon>Rhodobacterales</taxon>
        <taxon>Paracoccaceae</taxon>
        <taxon>Aquimixticola</taxon>
    </lineage>
</organism>
<feature type="transmembrane region" description="Helical" evidence="6">
    <location>
        <begin position="102"/>
        <end position="123"/>
    </location>
</feature>